<keyword evidence="3" id="KW-0378">Hydrolase</keyword>
<proteinExistence type="predicted"/>
<reference evidence="4" key="1">
    <citation type="journal article" date="2019" name="Int. J. Syst. Evol. Microbiol.">
        <title>The Global Catalogue of Microorganisms (GCM) 10K type strain sequencing project: providing services to taxonomists for standard genome sequencing and annotation.</title>
        <authorList>
            <consortium name="The Broad Institute Genomics Platform"/>
            <consortium name="The Broad Institute Genome Sequencing Center for Infectious Disease"/>
            <person name="Wu L."/>
            <person name="Ma J."/>
        </authorList>
    </citation>
    <scope>NUCLEOTIDE SEQUENCE [LARGE SCALE GENOMIC DNA]</scope>
    <source>
        <strain evidence="4">CGMCC 4.7152</strain>
    </source>
</reference>
<evidence type="ECO:0000313" key="3">
    <source>
        <dbReference type="EMBL" id="MFC5005575.1"/>
    </source>
</evidence>
<sequence>MFRLFRRPLAVLPIVVAAILGATTLAATSQATDRPTVKPTVVMVHGGWADSSGWNAEIRSLTERGYPVIAPANPLRGLSTDAAYIRSVLQTIDGPIVLVGHSYGGAVISNAAVGVPNVKALVYVAAFAPEHGESLAQLVNRYPGTHITPDALVERPYPLDGGGTGTDLYLKASIFREAFAGDLPRATTDLMQATQRPFSVAAFTEGSGEPAWRSLPSWYLLATQDNAIPPKAQEFMATRANAHITRVRASHVPMQSQPQATTELILKAAQATTHH</sequence>
<evidence type="ECO:0000259" key="2">
    <source>
        <dbReference type="Pfam" id="PF12697"/>
    </source>
</evidence>
<keyword evidence="1" id="KW-0732">Signal</keyword>
<feature type="signal peptide" evidence="1">
    <location>
        <begin position="1"/>
        <end position="27"/>
    </location>
</feature>
<keyword evidence="4" id="KW-1185">Reference proteome</keyword>
<dbReference type="PANTHER" id="PTHR37017">
    <property type="entry name" value="AB HYDROLASE-1 DOMAIN-CONTAINING PROTEIN-RELATED"/>
    <property type="match status" value="1"/>
</dbReference>
<name>A0ABV9WDE5_9ACTN</name>
<dbReference type="EMBL" id="JBHSIU010000082">
    <property type="protein sequence ID" value="MFC5005575.1"/>
    <property type="molecule type" value="Genomic_DNA"/>
</dbReference>
<evidence type="ECO:0000256" key="1">
    <source>
        <dbReference type="SAM" id="SignalP"/>
    </source>
</evidence>
<evidence type="ECO:0000313" key="4">
    <source>
        <dbReference type="Proteomes" id="UP001595912"/>
    </source>
</evidence>
<dbReference type="Gene3D" id="3.40.50.1820">
    <property type="entry name" value="alpha/beta hydrolase"/>
    <property type="match status" value="1"/>
</dbReference>
<feature type="chain" id="PRO_5045574211" evidence="1">
    <location>
        <begin position="28"/>
        <end position="275"/>
    </location>
</feature>
<dbReference type="SUPFAM" id="SSF53474">
    <property type="entry name" value="alpha/beta-Hydrolases"/>
    <property type="match status" value="1"/>
</dbReference>
<feature type="domain" description="AB hydrolase-1" evidence="2">
    <location>
        <begin position="41"/>
        <end position="261"/>
    </location>
</feature>
<dbReference type="InterPro" id="IPR052897">
    <property type="entry name" value="Sec-Metab_Biosynth_Hydrolase"/>
</dbReference>
<gene>
    <name evidence="3" type="ORF">ACFPIJ_48095</name>
</gene>
<dbReference type="Proteomes" id="UP001595912">
    <property type="component" value="Unassembled WGS sequence"/>
</dbReference>
<organism evidence="3 4">
    <name type="scientific">Dactylosporangium cerinum</name>
    <dbReference type="NCBI Taxonomy" id="1434730"/>
    <lineage>
        <taxon>Bacteria</taxon>
        <taxon>Bacillati</taxon>
        <taxon>Actinomycetota</taxon>
        <taxon>Actinomycetes</taxon>
        <taxon>Micromonosporales</taxon>
        <taxon>Micromonosporaceae</taxon>
        <taxon>Dactylosporangium</taxon>
    </lineage>
</organism>
<dbReference type="PANTHER" id="PTHR37017:SF11">
    <property type="entry name" value="ESTERASE_LIPASE_THIOESTERASE DOMAIN-CONTAINING PROTEIN"/>
    <property type="match status" value="1"/>
</dbReference>
<dbReference type="GO" id="GO:0016787">
    <property type="term" value="F:hydrolase activity"/>
    <property type="evidence" value="ECO:0007669"/>
    <property type="project" value="UniProtKB-KW"/>
</dbReference>
<dbReference type="InterPro" id="IPR029058">
    <property type="entry name" value="AB_hydrolase_fold"/>
</dbReference>
<dbReference type="InterPro" id="IPR000073">
    <property type="entry name" value="AB_hydrolase_1"/>
</dbReference>
<protein>
    <submittedName>
        <fullName evidence="3">Alpha/beta fold hydrolase</fullName>
    </submittedName>
</protein>
<comment type="caution">
    <text evidence="3">The sequence shown here is derived from an EMBL/GenBank/DDBJ whole genome shotgun (WGS) entry which is preliminary data.</text>
</comment>
<dbReference type="Pfam" id="PF12697">
    <property type="entry name" value="Abhydrolase_6"/>
    <property type="match status" value="1"/>
</dbReference>
<dbReference type="RefSeq" id="WP_380126216.1">
    <property type="nucleotide sequence ID" value="NZ_JBHSIU010000082.1"/>
</dbReference>
<accession>A0ABV9WDE5</accession>